<accession>A0A4Q7NKJ5</accession>
<evidence type="ECO:0000256" key="1">
    <source>
        <dbReference type="ARBA" id="ARBA00023015"/>
    </source>
</evidence>
<dbReference type="SMART" id="SM00895">
    <property type="entry name" value="FCD"/>
    <property type="match status" value="1"/>
</dbReference>
<dbReference type="AlphaFoldDB" id="A0A4Q7NKJ5"/>
<dbReference type="InterPro" id="IPR036390">
    <property type="entry name" value="WH_DNA-bd_sf"/>
</dbReference>
<reference evidence="5 6" key="1">
    <citation type="submission" date="2019-02" db="EMBL/GenBank/DDBJ databases">
        <title>Genomic Encyclopedia of Type Strains, Phase IV (KMG-IV): sequencing the most valuable type-strain genomes for metagenomic binning, comparative biology and taxonomic classification.</title>
        <authorList>
            <person name="Goeker M."/>
        </authorList>
    </citation>
    <scope>NUCLEOTIDE SEQUENCE [LARGE SCALE GENOMIC DNA]</scope>
    <source>
        <strain evidence="5 6">K24</strain>
    </source>
</reference>
<dbReference type="PRINTS" id="PR00035">
    <property type="entry name" value="HTHGNTR"/>
</dbReference>
<sequence>MIRGTTMKTLPPLSLEQLPRADLLPERIYRQIHEKIASGEIDPSVRMTETQLAAMLGVSRTPLREALTRLRHEGLLTAGRGTSVASLSRQDLEEIMELRLLIEPYLAARAARSVTPEGLAALEAVVQREVDALSRPSLQKFVMANHDFRVALVRLAGNKRLGEAASRHDSQIQTLRRATLEKKSNREIVVRHHRALVEALGRRDARAAEKIMRDLMLQARESILALIPARRS</sequence>
<dbReference type="PROSITE" id="PS50949">
    <property type="entry name" value="HTH_GNTR"/>
    <property type="match status" value="1"/>
</dbReference>
<dbReference type="GO" id="GO:0003677">
    <property type="term" value="F:DNA binding"/>
    <property type="evidence" value="ECO:0007669"/>
    <property type="project" value="UniProtKB-KW"/>
</dbReference>
<dbReference type="Gene3D" id="1.10.10.10">
    <property type="entry name" value="Winged helix-like DNA-binding domain superfamily/Winged helix DNA-binding domain"/>
    <property type="match status" value="1"/>
</dbReference>
<dbReference type="CDD" id="cd07377">
    <property type="entry name" value="WHTH_GntR"/>
    <property type="match status" value="1"/>
</dbReference>
<dbReference type="SMART" id="SM00345">
    <property type="entry name" value="HTH_GNTR"/>
    <property type="match status" value="1"/>
</dbReference>
<dbReference type="InterPro" id="IPR036388">
    <property type="entry name" value="WH-like_DNA-bd_sf"/>
</dbReference>
<evidence type="ECO:0000259" key="4">
    <source>
        <dbReference type="PROSITE" id="PS50949"/>
    </source>
</evidence>
<name>A0A4Q7NKJ5_9BURK</name>
<evidence type="ECO:0000313" key="6">
    <source>
        <dbReference type="Proteomes" id="UP000292445"/>
    </source>
</evidence>
<dbReference type="Gene3D" id="1.20.120.530">
    <property type="entry name" value="GntR ligand-binding domain-like"/>
    <property type="match status" value="1"/>
</dbReference>
<dbReference type="EMBL" id="SGXC01000001">
    <property type="protein sequence ID" value="RZS85438.1"/>
    <property type="molecule type" value="Genomic_DNA"/>
</dbReference>
<dbReference type="SUPFAM" id="SSF48008">
    <property type="entry name" value="GntR ligand-binding domain-like"/>
    <property type="match status" value="1"/>
</dbReference>
<keyword evidence="3" id="KW-0804">Transcription</keyword>
<dbReference type="Proteomes" id="UP000292445">
    <property type="component" value="Unassembled WGS sequence"/>
</dbReference>
<evidence type="ECO:0000256" key="2">
    <source>
        <dbReference type="ARBA" id="ARBA00023125"/>
    </source>
</evidence>
<dbReference type="SUPFAM" id="SSF46785">
    <property type="entry name" value="Winged helix' DNA-binding domain"/>
    <property type="match status" value="1"/>
</dbReference>
<feature type="domain" description="HTH gntR-type" evidence="4">
    <location>
        <begin position="22"/>
        <end position="90"/>
    </location>
</feature>
<dbReference type="InterPro" id="IPR011711">
    <property type="entry name" value="GntR_C"/>
</dbReference>
<proteinExistence type="predicted"/>
<dbReference type="InterPro" id="IPR008920">
    <property type="entry name" value="TF_FadR/GntR_C"/>
</dbReference>
<protein>
    <submittedName>
        <fullName evidence="5">GntR family transcriptional regulator</fullName>
    </submittedName>
</protein>
<dbReference type="InterPro" id="IPR000524">
    <property type="entry name" value="Tscrpt_reg_HTH_GntR"/>
</dbReference>
<evidence type="ECO:0000313" key="5">
    <source>
        <dbReference type="EMBL" id="RZS85438.1"/>
    </source>
</evidence>
<keyword evidence="6" id="KW-1185">Reference proteome</keyword>
<dbReference type="PANTHER" id="PTHR43537:SF24">
    <property type="entry name" value="GLUCONATE OPERON TRANSCRIPTIONAL REPRESSOR"/>
    <property type="match status" value="1"/>
</dbReference>
<dbReference type="GO" id="GO:0003700">
    <property type="term" value="F:DNA-binding transcription factor activity"/>
    <property type="evidence" value="ECO:0007669"/>
    <property type="project" value="InterPro"/>
</dbReference>
<evidence type="ECO:0000256" key="3">
    <source>
        <dbReference type="ARBA" id="ARBA00023163"/>
    </source>
</evidence>
<organism evidence="5 6">
    <name type="scientific">Pigmentiphaga kullae</name>
    <dbReference type="NCBI Taxonomy" id="151784"/>
    <lineage>
        <taxon>Bacteria</taxon>
        <taxon>Pseudomonadati</taxon>
        <taxon>Pseudomonadota</taxon>
        <taxon>Betaproteobacteria</taxon>
        <taxon>Burkholderiales</taxon>
        <taxon>Alcaligenaceae</taxon>
        <taxon>Pigmentiphaga</taxon>
    </lineage>
</organism>
<dbReference type="Pfam" id="PF07729">
    <property type="entry name" value="FCD"/>
    <property type="match status" value="1"/>
</dbReference>
<dbReference type="PANTHER" id="PTHR43537">
    <property type="entry name" value="TRANSCRIPTIONAL REGULATOR, GNTR FAMILY"/>
    <property type="match status" value="1"/>
</dbReference>
<dbReference type="OrthoDB" id="8680857at2"/>
<gene>
    <name evidence="5" type="ORF">EV675_1462</name>
</gene>
<keyword evidence="1" id="KW-0805">Transcription regulation</keyword>
<keyword evidence="2" id="KW-0238">DNA-binding</keyword>
<comment type="caution">
    <text evidence="5">The sequence shown here is derived from an EMBL/GenBank/DDBJ whole genome shotgun (WGS) entry which is preliminary data.</text>
</comment>
<dbReference type="Pfam" id="PF00392">
    <property type="entry name" value="GntR"/>
    <property type="match status" value="1"/>
</dbReference>